<gene>
    <name evidence="1" type="ORF">FGO68_gene521</name>
</gene>
<sequence length="114" mass="13504">MLLSRRNSVLISKILVTQKLLVMLCQVENKLHAKTRVISKSQCISQYLPLMNNNQIKILLMEAFIQATLVNLKMLTQKKKSWLRRLRNLRANQLRLKFRDLKWEENCPGRSLAW</sequence>
<dbReference type="EMBL" id="RRYP01001845">
    <property type="protein sequence ID" value="TNV85419.1"/>
    <property type="molecule type" value="Genomic_DNA"/>
</dbReference>
<name>A0A8J8P415_HALGN</name>
<dbReference type="AlphaFoldDB" id="A0A8J8P415"/>
<evidence type="ECO:0000313" key="2">
    <source>
        <dbReference type="Proteomes" id="UP000785679"/>
    </source>
</evidence>
<organism evidence="1 2">
    <name type="scientific">Halteria grandinella</name>
    <dbReference type="NCBI Taxonomy" id="5974"/>
    <lineage>
        <taxon>Eukaryota</taxon>
        <taxon>Sar</taxon>
        <taxon>Alveolata</taxon>
        <taxon>Ciliophora</taxon>
        <taxon>Intramacronucleata</taxon>
        <taxon>Spirotrichea</taxon>
        <taxon>Stichotrichia</taxon>
        <taxon>Sporadotrichida</taxon>
        <taxon>Halteriidae</taxon>
        <taxon>Halteria</taxon>
    </lineage>
</organism>
<reference evidence="1" key="1">
    <citation type="submission" date="2019-06" db="EMBL/GenBank/DDBJ databases">
        <authorList>
            <person name="Zheng W."/>
        </authorList>
    </citation>
    <scope>NUCLEOTIDE SEQUENCE</scope>
    <source>
        <strain evidence="1">QDHG01</strain>
    </source>
</reference>
<keyword evidence="2" id="KW-1185">Reference proteome</keyword>
<protein>
    <submittedName>
        <fullName evidence="1">Uncharacterized protein</fullName>
    </submittedName>
</protein>
<comment type="caution">
    <text evidence="1">The sequence shown here is derived from an EMBL/GenBank/DDBJ whole genome shotgun (WGS) entry which is preliminary data.</text>
</comment>
<dbReference type="Proteomes" id="UP000785679">
    <property type="component" value="Unassembled WGS sequence"/>
</dbReference>
<accession>A0A8J8P415</accession>
<proteinExistence type="predicted"/>
<evidence type="ECO:0000313" key="1">
    <source>
        <dbReference type="EMBL" id="TNV85419.1"/>
    </source>
</evidence>